<sequence length="20" mass="2050">MPGVTAAELRARPLAQVGRG</sequence>
<protein>
    <submittedName>
        <fullName evidence="2">Uncharacterized protein</fullName>
    </submittedName>
</protein>
<evidence type="ECO:0000313" key="2">
    <source>
        <dbReference type="EMBL" id="QKG23289.1"/>
    </source>
</evidence>
<dbReference type="AlphaFoldDB" id="A0A7D4ARI0"/>
<gene>
    <name evidence="2" type="ORF">ACTIVE_4932</name>
</gene>
<evidence type="ECO:0000256" key="1">
    <source>
        <dbReference type="SAM" id="MobiDB-lite"/>
    </source>
</evidence>
<feature type="region of interest" description="Disordered" evidence="1">
    <location>
        <begin position="1"/>
        <end position="20"/>
    </location>
</feature>
<proteinExistence type="predicted"/>
<organism evidence="2 3">
    <name type="scientific">Actinomadura verrucosospora</name>
    <dbReference type="NCBI Taxonomy" id="46165"/>
    <lineage>
        <taxon>Bacteria</taxon>
        <taxon>Bacillati</taxon>
        <taxon>Actinomycetota</taxon>
        <taxon>Actinomycetes</taxon>
        <taxon>Streptosporangiales</taxon>
        <taxon>Thermomonosporaceae</taxon>
        <taxon>Actinomadura</taxon>
    </lineage>
</organism>
<name>A0A7D4ARI0_ACTVE</name>
<dbReference type="Proteomes" id="UP000501240">
    <property type="component" value="Chromosome"/>
</dbReference>
<keyword evidence="3" id="KW-1185">Reference proteome</keyword>
<evidence type="ECO:0000313" key="3">
    <source>
        <dbReference type="Proteomes" id="UP000501240"/>
    </source>
</evidence>
<accession>A0A7D4ARI0</accession>
<dbReference type="EMBL" id="CP053892">
    <property type="protein sequence ID" value="QKG23289.1"/>
    <property type="molecule type" value="Genomic_DNA"/>
</dbReference>
<reference evidence="2 3" key="1">
    <citation type="submission" date="2020-05" db="EMBL/GenBank/DDBJ databases">
        <title>Actinomadura verrucosospora NRRL-B18236 (PFL_A860) Genome sequencing and assembly.</title>
        <authorList>
            <person name="Samborskyy M."/>
        </authorList>
    </citation>
    <scope>NUCLEOTIDE SEQUENCE [LARGE SCALE GENOMIC DNA]</scope>
    <source>
        <strain evidence="2 3">NRRL:B18236</strain>
    </source>
</reference>